<dbReference type="InterPro" id="IPR036291">
    <property type="entry name" value="NAD(P)-bd_dom_sf"/>
</dbReference>
<evidence type="ECO:0000259" key="4">
    <source>
        <dbReference type="Pfam" id="PF22725"/>
    </source>
</evidence>
<accession>A0A0F4XX45</accession>
<dbReference type="InterPro" id="IPR055170">
    <property type="entry name" value="GFO_IDH_MocA-like_dom"/>
</dbReference>
<dbReference type="Pfam" id="PF22725">
    <property type="entry name" value="GFO_IDH_MocA_C3"/>
    <property type="match status" value="1"/>
</dbReference>
<proteinExistence type="inferred from homology"/>
<comment type="similarity">
    <text evidence="1">Belongs to the Gfo/Idh/MocA family.</text>
</comment>
<protein>
    <submittedName>
        <fullName evidence="5">Glucose-fructose oxidoreductase oxidoreductase</fullName>
    </submittedName>
</protein>
<dbReference type="EMBL" id="JZXC01000001">
    <property type="protein sequence ID" value="KKA09938.1"/>
    <property type="molecule type" value="Genomic_DNA"/>
</dbReference>
<dbReference type="PATRIC" id="fig|132476.4.peg.193"/>
<feature type="domain" description="GFO/IDH/MocA-like oxidoreductase" evidence="4">
    <location>
        <begin position="135"/>
        <end position="251"/>
    </location>
</feature>
<dbReference type="InterPro" id="IPR050984">
    <property type="entry name" value="Gfo/Idh/MocA_domain"/>
</dbReference>
<evidence type="ECO:0000313" key="5">
    <source>
        <dbReference type="EMBL" id="KKA09938.1"/>
    </source>
</evidence>
<dbReference type="PRINTS" id="PR01775">
    <property type="entry name" value="GLFROXRDTASE"/>
</dbReference>
<evidence type="ECO:0000313" key="6">
    <source>
        <dbReference type="Proteomes" id="UP000033662"/>
    </source>
</evidence>
<dbReference type="GO" id="GO:0000166">
    <property type="term" value="F:nucleotide binding"/>
    <property type="evidence" value="ECO:0007669"/>
    <property type="project" value="InterPro"/>
</dbReference>
<dbReference type="GO" id="GO:0016491">
    <property type="term" value="F:oxidoreductase activity"/>
    <property type="evidence" value="ECO:0007669"/>
    <property type="project" value="UniProtKB-KW"/>
</dbReference>
<reference evidence="5 6" key="1">
    <citation type="submission" date="2015-03" db="EMBL/GenBank/DDBJ databases">
        <title>Pseudomonas fluorescens 1855-344 Genome sequencing and assembly.</title>
        <authorList>
            <person name="Eng W.W.H."/>
            <person name="Gan H.M."/>
            <person name="Savka M.A."/>
        </authorList>
    </citation>
    <scope>NUCLEOTIDE SEQUENCE [LARGE SCALE GENOMIC DNA]</scope>
    <source>
        <strain evidence="5 6">1855-344</strain>
    </source>
</reference>
<evidence type="ECO:0000256" key="1">
    <source>
        <dbReference type="ARBA" id="ARBA00010928"/>
    </source>
</evidence>
<dbReference type="SUPFAM" id="SSF55347">
    <property type="entry name" value="Glyceraldehyde-3-phosphate dehydrogenase-like, C-terminal domain"/>
    <property type="match status" value="1"/>
</dbReference>
<comment type="caution">
    <text evidence="5">The sequence shown here is derived from an EMBL/GenBank/DDBJ whole genome shotgun (WGS) entry which is preliminary data.</text>
</comment>
<dbReference type="AlphaFoldDB" id="A0A0F4XX45"/>
<keyword evidence="2" id="KW-0560">Oxidoreductase</keyword>
<gene>
    <name evidence="5" type="ORF">VP02_00885</name>
</gene>
<dbReference type="Gene3D" id="3.30.360.10">
    <property type="entry name" value="Dihydrodipicolinate Reductase, domain 2"/>
    <property type="match status" value="1"/>
</dbReference>
<dbReference type="InterPro" id="IPR000683">
    <property type="entry name" value="Gfo/Idh/MocA-like_OxRdtase_N"/>
</dbReference>
<evidence type="ECO:0000256" key="2">
    <source>
        <dbReference type="ARBA" id="ARBA00023002"/>
    </source>
</evidence>
<dbReference type="InterPro" id="IPR008354">
    <property type="entry name" value="Glc-Fru_OxRdtase_bac"/>
</dbReference>
<dbReference type="PANTHER" id="PTHR22604:SF105">
    <property type="entry name" value="TRANS-1,2-DIHYDROBENZENE-1,2-DIOL DEHYDROGENASE"/>
    <property type="match status" value="1"/>
</dbReference>
<organism evidence="5 6">
    <name type="scientific">Pseudomonas kilonensis</name>
    <dbReference type="NCBI Taxonomy" id="132476"/>
    <lineage>
        <taxon>Bacteria</taxon>
        <taxon>Pseudomonadati</taxon>
        <taxon>Pseudomonadota</taxon>
        <taxon>Gammaproteobacteria</taxon>
        <taxon>Pseudomonadales</taxon>
        <taxon>Pseudomonadaceae</taxon>
        <taxon>Pseudomonas</taxon>
    </lineage>
</organism>
<dbReference type="SUPFAM" id="SSF51735">
    <property type="entry name" value="NAD(P)-binding Rossmann-fold domains"/>
    <property type="match status" value="1"/>
</dbReference>
<dbReference type="Gene3D" id="3.40.50.720">
    <property type="entry name" value="NAD(P)-binding Rossmann-like Domain"/>
    <property type="match status" value="1"/>
</dbReference>
<dbReference type="PANTHER" id="PTHR22604">
    <property type="entry name" value="OXIDOREDUCTASES"/>
    <property type="match status" value="1"/>
</dbReference>
<name>A0A0F4XX45_9PSED</name>
<dbReference type="Proteomes" id="UP000033662">
    <property type="component" value="Unassembled WGS sequence"/>
</dbReference>
<feature type="domain" description="Gfo/Idh/MocA-like oxidoreductase N-terminal" evidence="3">
    <location>
        <begin position="2"/>
        <end position="123"/>
    </location>
</feature>
<dbReference type="Pfam" id="PF01408">
    <property type="entry name" value="GFO_IDH_MocA"/>
    <property type="match status" value="1"/>
</dbReference>
<evidence type="ECO:0000259" key="3">
    <source>
        <dbReference type="Pfam" id="PF01408"/>
    </source>
</evidence>
<dbReference type="OrthoDB" id="9801953at2"/>
<sequence length="359" mass="39502">MIRYAVVGLGWISQKAFLPASTLTGNSVVTALVTGDTEKARKIAEQYGIDTVVPYENYDALLCSDLIDAVYIAVPNPMHASFAISALRHGKHVMVEKPIATSLADAEAMIRSAQQTGALLMTSYRLHHDIGTVEALKSIRSGAIGDPRFFSATFSFQSVPDNHRLRAEYWGGPLQDIGIYCINAARHVFAAEPIEVLAVISRDENDQRFREIYDSIAVTLRFPGNRLGQFYCSFAAHPLDVYRVVGTQGTISMEPGFRFEEPMAMEIESSADSKRIEFAHYDHFAGQIAYFSQCIVSGSRPIDDGEEGMADLRVLIAIERSVSTGLPVSLEPQVYRNGPSHASVRMIEPASLPPKVDVR</sequence>